<name>A0A5B2THL6_9PROT</name>
<accession>A0A5B2THL6</accession>
<evidence type="ECO:0000313" key="4">
    <source>
        <dbReference type="Proteomes" id="UP000322110"/>
    </source>
</evidence>
<evidence type="ECO:0000313" key="3">
    <source>
        <dbReference type="EMBL" id="KAA2213986.1"/>
    </source>
</evidence>
<feature type="chain" id="PRO_5022889218" evidence="2">
    <location>
        <begin position="20"/>
        <end position="103"/>
    </location>
</feature>
<dbReference type="RefSeq" id="WP_149811642.1">
    <property type="nucleotide sequence ID" value="NZ_VUKA01000002.1"/>
</dbReference>
<sequence length="103" mass="10460">MLKRLILLAGLFLAAPVHAIPAIPFPMAAVGAVPAAAPPLAAPLAPPAHEACRQGRDTAALGWRLIDYGIATLKYGVGLVLILLGAMLVGIGAVVSLVEALFC</sequence>
<dbReference type="EMBL" id="VUKA01000002">
    <property type="protein sequence ID" value="KAA2213986.1"/>
    <property type="molecule type" value="Genomic_DNA"/>
</dbReference>
<comment type="caution">
    <text evidence="3">The sequence shown here is derived from an EMBL/GenBank/DDBJ whole genome shotgun (WGS) entry which is preliminary data.</text>
</comment>
<keyword evidence="2" id="KW-0732">Signal</keyword>
<dbReference type="Proteomes" id="UP000322110">
    <property type="component" value="Unassembled WGS sequence"/>
</dbReference>
<keyword evidence="1" id="KW-1133">Transmembrane helix</keyword>
<evidence type="ECO:0000256" key="2">
    <source>
        <dbReference type="SAM" id="SignalP"/>
    </source>
</evidence>
<gene>
    <name evidence="3" type="ORF">F0Q34_08065</name>
</gene>
<proteinExistence type="predicted"/>
<evidence type="ECO:0000256" key="1">
    <source>
        <dbReference type="SAM" id="Phobius"/>
    </source>
</evidence>
<dbReference type="OrthoDB" id="7284442at2"/>
<feature type="transmembrane region" description="Helical" evidence="1">
    <location>
        <begin position="75"/>
        <end position="102"/>
    </location>
</feature>
<keyword evidence="4" id="KW-1185">Reference proteome</keyword>
<feature type="signal peptide" evidence="2">
    <location>
        <begin position="1"/>
        <end position="19"/>
    </location>
</feature>
<keyword evidence="1" id="KW-0472">Membrane</keyword>
<dbReference type="AlphaFoldDB" id="A0A5B2THL6"/>
<keyword evidence="1" id="KW-0812">Transmembrane</keyword>
<reference evidence="3 4" key="1">
    <citation type="journal article" date="2015" name="Int. J. Syst. Evol. Microbiol.">
        <title>Roseomonas oryzae sp. nov., isolated from paddy rhizosphere soil.</title>
        <authorList>
            <person name="Ramaprasad E.V."/>
            <person name="Sasikala Ch."/>
            <person name="Ramana Ch.V."/>
        </authorList>
    </citation>
    <scope>NUCLEOTIDE SEQUENCE [LARGE SCALE GENOMIC DNA]</scope>
    <source>
        <strain evidence="3 4">KCTC 42542</strain>
    </source>
</reference>
<protein>
    <submittedName>
        <fullName evidence="3">Uncharacterized protein</fullName>
    </submittedName>
</protein>
<organism evidence="3 4">
    <name type="scientific">Teichococcus oryzae</name>
    <dbReference type="NCBI Taxonomy" id="1608942"/>
    <lineage>
        <taxon>Bacteria</taxon>
        <taxon>Pseudomonadati</taxon>
        <taxon>Pseudomonadota</taxon>
        <taxon>Alphaproteobacteria</taxon>
        <taxon>Acetobacterales</taxon>
        <taxon>Roseomonadaceae</taxon>
        <taxon>Roseomonas</taxon>
    </lineage>
</organism>